<dbReference type="AlphaFoldDB" id="A0A1T4L5U0"/>
<keyword evidence="1" id="KW-0134">Cell wall</keyword>
<organism evidence="9 10">
    <name type="scientific">Pilibacter termitis</name>
    <dbReference type="NCBI Taxonomy" id="263852"/>
    <lineage>
        <taxon>Bacteria</taxon>
        <taxon>Bacillati</taxon>
        <taxon>Bacillota</taxon>
        <taxon>Bacilli</taxon>
        <taxon>Lactobacillales</taxon>
        <taxon>Enterococcaceae</taxon>
        <taxon>Pilibacter</taxon>
    </lineage>
</organism>
<keyword evidence="3 7" id="KW-0732">Signal</keyword>
<name>A0A1T4L5U0_9ENTE</name>
<dbReference type="Gene3D" id="2.60.120.200">
    <property type="match status" value="1"/>
</dbReference>
<accession>A0A1T4L5U0</accession>
<feature type="signal peptide" evidence="7">
    <location>
        <begin position="1"/>
        <end position="23"/>
    </location>
</feature>
<evidence type="ECO:0000256" key="4">
    <source>
        <dbReference type="ARBA" id="ARBA00023088"/>
    </source>
</evidence>
<evidence type="ECO:0000313" key="10">
    <source>
        <dbReference type="Proteomes" id="UP000190328"/>
    </source>
</evidence>
<protein>
    <submittedName>
        <fullName evidence="9">LPXTG-motif cell wall anchor domain-containing protein</fullName>
    </submittedName>
</protein>
<dbReference type="Pfam" id="PF00746">
    <property type="entry name" value="Gram_pos_anchor"/>
    <property type="match status" value="1"/>
</dbReference>
<keyword evidence="6" id="KW-0812">Transmembrane</keyword>
<feature type="compositionally biased region" description="Basic and acidic residues" evidence="5">
    <location>
        <begin position="781"/>
        <end position="790"/>
    </location>
</feature>
<dbReference type="Proteomes" id="UP000190328">
    <property type="component" value="Unassembled WGS sequence"/>
</dbReference>
<evidence type="ECO:0000256" key="3">
    <source>
        <dbReference type="ARBA" id="ARBA00022729"/>
    </source>
</evidence>
<keyword evidence="2" id="KW-0964">Secreted</keyword>
<keyword evidence="10" id="KW-1185">Reference proteome</keyword>
<dbReference type="OrthoDB" id="2171275at2"/>
<evidence type="ECO:0000256" key="1">
    <source>
        <dbReference type="ARBA" id="ARBA00022512"/>
    </source>
</evidence>
<dbReference type="STRING" id="263852.SAMN02745116_00555"/>
<dbReference type="EMBL" id="FUXI01000004">
    <property type="protein sequence ID" value="SJZ49998.1"/>
    <property type="molecule type" value="Genomic_DNA"/>
</dbReference>
<evidence type="ECO:0000256" key="7">
    <source>
        <dbReference type="SAM" id="SignalP"/>
    </source>
</evidence>
<feature type="transmembrane region" description="Helical" evidence="6">
    <location>
        <begin position="814"/>
        <end position="832"/>
    </location>
</feature>
<proteinExistence type="predicted"/>
<dbReference type="PRINTS" id="PR01217">
    <property type="entry name" value="PRICHEXTENSN"/>
</dbReference>
<dbReference type="InterPro" id="IPR013320">
    <property type="entry name" value="ConA-like_dom_sf"/>
</dbReference>
<dbReference type="RefSeq" id="WP_159443178.1">
    <property type="nucleotide sequence ID" value="NZ_FUXI01000004.1"/>
</dbReference>
<evidence type="ECO:0000313" key="9">
    <source>
        <dbReference type="EMBL" id="SJZ49998.1"/>
    </source>
</evidence>
<dbReference type="InterPro" id="IPR019931">
    <property type="entry name" value="LPXTG_anchor"/>
</dbReference>
<dbReference type="PROSITE" id="PS50847">
    <property type="entry name" value="GRAM_POS_ANCHORING"/>
    <property type="match status" value="1"/>
</dbReference>
<dbReference type="SUPFAM" id="SSF49899">
    <property type="entry name" value="Concanavalin A-like lectins/glucanases"/>
    <property type="match status" value="1"/>
</dbReference>
<evidence type="ECO:0000259" key="8">
    <source>
        <dbReference type="PROSITE" id="PS50847"/>
    </source>
</evidence>
<feature type="chain" id="PRO_5012210947" evidence="7">
    <location>
        <begin position="24"/>
        <end position="838"/>
    </location>
</feature>
<evidence type="ECO:0000256" key="2">
    <source>
        <dbReference type="ARBA" id="ARBA00022525"/>
    </source>
</evidence>
<sequence length="838" mass="91985">MKKINLFLAATILSTLSPSFVKAEENAEKSGWNQIQKEQNNLDFEDAMLLMEQLKAQGITASMNEQGKVVIVKPATAEPKLIFNYAKNYYNVDEKNILPDDHHSVEKFISSGDYEGKENHLTLHVLNNPVEKIVGEKTFHTTESGEILPIIDQNGFSVLSEEDVAVSDIQTFDKELGQFSTENGDKIPTIYDENSNIVDQKNIEIGKIYYSDKKKSTKIIFTNRTIGNDQQQTITAEDFFYAPKSSFGNKQNFVDKNHTFKGNEVTLADAAPGTSAADPNASAGSIVSKAAVDLTHDFSMKARVHLGNKNQRDQGADGIGFTFNPVANNDLGYAGQGFGIGGLTGAFGFKLDTYYNNMHDVALLLNNTGGKKYYDIDPLQYKNNQAMLGELGSPLGNGNGNAFAAFIHSVGVDGTVETITDGAYDEYTVEYERYGNKISDHYTGIEENRASELSPKFIHNPEEFTTHWKEIEFHYTADNKTLSVDYDGKHWSAPLSSLVPNADLSKLANGYKLMISSSTGWGANLHQIAFDNLSYTTPATTENLNWKEVKSITTWNTQKVVENQDISIDKKIYKVSWKEVQATGKFNPKDVFPELVKTPITPTVPIQPMPPVNPIMPTVPVQPLPPVNPITPTVPVQPIPPVNPITPTVPVKPIPPVKPITPTVPVKPIPPVKPITPTVPVKPVQPKPITPTMPVKPVLPKPVTPTLPVNPSQPKPVTPTVPVKPVQPKPITPTVPVKPTQPKPITPTVPVKPTQPKPITPTMPVKPTSPAKPVVPEQPEEVAKGGERKNNNNTITITDSKPRLPRTNEVSNNISTLLGIGLVTTAITLYFFKRKRVN</sequence>
<feature type="domain" description="Gram-positive cocci surface proteins LPxTG" evidence="8">
    <location>
        <begin position="804"/>
        <end position="838"/>
    </location>
</feature>
<keyword evidence="4" id="KW-0572">Peptidoglycan-anchor</keyword>
<reference evidence="9 10" key="1">
    <citation type="submission" date="2017-02" db="EMBL/GenBank/DDBJ databases">
        <authorList>
            <person name="Peterson S.W."/>
        </authorList>
    </citation>
    <scope>NUCLEOTIDE SEQUENCE [LARGE SCALE GENOMIC DNA]</scope>
    <source>
        <strain evidence="9 10">ATCC BAA-1030</strain>
    </source>
</reference>
<feature type="region of interest" description="Disordered" evidence="5">
    <location>
        <begin position="706"/>
        <end position="804"/>
    </location>
</feature>
<evidence type="ECO:0000256" key="6">
    <source>
        <dbReference type="SAM" id="Phobius"/>
    </source>
</evidence>
<keyword evidence="6" id="KW-1133">Transmembrane helix</keyword>
<gene>
    <name evidence="9" type="ORF">SAMN02745116_00555</name>
</gene>
<dbReference type="NCBIfam" id="TIGR01167">
    <property type="entry name" value="LPXTG_anchor"/>
    <property type="match status" value="1"/>
</dbReference>
<dbReference type="Pfam" id="PF18483">
    <property type="entry name" value="Lectin_L-type_dom"/>
    <property type="match status" value="1"/>
</dbReference>
<keyword evidence="6" id="KW-0472">Membrane</keyword>
<evidence type="ECO:0000256" key="5">
    <source>
        <dbReference type="SAM" id="MobiDB-lite"/>
    </source>
</evidence>